<dbReference type="AlphaFoldDB" id="A0A420J5C3"/>
<feature type="region of interest" description="Disordered" evidence="1">
    <location>
        <begin position="19"/>
        <end position="56"/>
    </location>
</feature>
<feature type="compositionally biased region" description="Polar residues" evidence="1">
    <location>
        <begin position="47"/>
        <end position="56"/>
    </location>
</feature>
<evidence type="ECO:0000313" key="2">
    <source>
        <dbReference type="EMBL" id="RKF81984.1"/>
    </source>
</evidence>
<dbReference type="EMBL" id="MCBS01017632">
    <property type="protein sequence ID" value="RKF81984.1"/>
    <property type="molecule type" value="Genomic_DNA"/>
</dbReference>
<gene>
    <name evidence="2" type="ORF">GcM1_176011</name>
</gene>
<sequence length="85" mass="9298">MNGGLPWSLVRSNTFREKCPERMRRGDKALSATTKSSFKTGVGKTDPTLSTSSGSNLPKEAVRLFHLSISLSSREMLEPVGEARD</sequence>
<accession>A0A420J5C3</accession>
<comment type="caution">
    <text evidence="2">The sequence shown here is derived from an EMBL/GenBank/DDBJ whole genome shotgun (WGS) entry which is preliminary data.</text>
</comment>
<reference evidence="2 3" key="1">
    <citation type="journal article" date="2018" name="BMC Genomics">
        <title>Comparative genome analyses reveal sequence features reflecting distinct modes of host-adaptation between dicot and monocot powdery mildew.</title>
        <authorList>
            <person name="Wu Y."/>
            <person name="Ma X."/>
            <person name="Pan Z."/>
            <person name="Kale S.D."/>
            <person name="Song Y."/>
            <person name="King H."/>
            <person name="Zhang Q."/>
            <person name="Presley C."/>
            <person name="Deng X."/>
            <person name="Wei C.I."/>
            <person name="Xiao S."/>
        </authorList>
    </citation>
    <scope>NUCLEOTIDE SEQUENCE [LARGE SCALE GENOMIC DNA]</scope>
    <source>
        <strain evidence="2">UMSG1</strain>
    </source>
</reference>
<proteinExistence type="predicted"/>
<dbReference type="Proteomes" id="UP000285326">
    <property type="component" value="Unassembled WGS sequence"/>
</dbReference>
<name>A0A420J5C3_9PEZI</name>
<evidence type="ECO:0000256" key="1">
    <source>
        <dbReference type="SAM" id="MobiDB-lite"/>
    </source>
</evidence>
<feature type="compositionally biased region" description="Basic and acidic residues" evidence="1">
    <location>
        <begin position="19"/>
        <end position="28"/>
    </location>
</feature>
<organism evidence="2 3">
    <name type="scientific">Golovinomyces cichoracearum</name>
    <dbReference type="NCBI Taxonomy" id="62708"/>
    <lineage>
        <taxon>Eukaryota</taxon>
        <taxon>Fungi</taxon>
        <taxon>Dikarya</taxon>
        <taxon>Ascomycota</taxon>
        <taxon>Pezizomycotina</taxon>
        <taxon>Leotiomycetes</taxon>
        <taxon>Erysiphales</taxon>
        <taxon>Erysiphaceae</taxon>
        <taxon>Golovinomyces</taxon>
    </lineage>
</organism>
<protein>
    <submittedName>
        <fullName evidence="2">Uncharacterized protein</fullName>
    </submittedName>
</protein>
<evidence type="ECO:0000313" key="3">
    <source>
        <dbReference type="Proteomes" id="UP000285326"/>
    </source>
</evidence>